<dbReference type="Proteomes" id="UP000198964">
    <property type="component" value="Unassembled WGS sequence"/>
</dbReference>
<dbReference type="RefSeq" id="WP_093919160.1">
    <property type="nucleotide sequence ID" value="NZ_FONW01000002.1"/>
</dbReference>
<dbReference type="STRING" id="655355.SAMN05216283_102510"/>
<gene>
    <name evidence="4" type="ORF">SAMN05216283_102510</name>
</gene>
<evidence type="ECO:0000313" key="5">
    <source>
        <dbReference type="Proteomes" id="UP000198964"/>
    </source>
</evidence>
<name>A0A1I2FLP9_9BACT</name>
<protein>
    <submittedName>
        <fullName evidence="4">Two-component system, OmpR family, response regulator ResD</fullName>
    </submittedName>
</protein>
<dbReference type="Gene3D" id="3.40.50.2300">
    <property type="match status" value="1"/>
</dbReference>
<dbReference type="PANTHER" id="PTHR43719">
    <property type="entry name" value="TWO-COMPONENT HISTIDINE KINASE"/>
    <property type="match status" value="1"/>
</dbReference>
<feature type="modified residue" description="4-aspartylphosphate" evidence="2">
    <location>
        <position position="51"/>
    </location>
</feature>
<proteinExistence type="predicted"/>
<dbReference type="SMART" id="SM00448">
    <property type="entry name" value="REC"/>
    <property type="match status" value="1"/>
</dbReference>
<evidence type="ECO:0000259" key="3">
    <source>
        <dbReference type="PROSITE" id="PS50110"/>
    </source>
</evidence>
<sequence length="121" mass="14014">MLKILVVDDNPINLKFLFYALRHDYDIEMAQDGDEALTKTLVKKYDMIILDLWMPKIDGAEITRQIRSLDSNMNRATPIIFCTTSNADADKKRCYGFGANDYLVKPVQVNQLKEKLNYYLS</sequence>
<reference evidence="4 5" key="1">
    <citation type="submission" date="2016-10" db="EMBL/GenBank/DDBJ databases">
        <authorList>
            <person name="de Groot N.N."/>
        </authorList>
    </citation>
    <scope>NUCLEOTIDE SEQUENCE [LARGE SCALE GENOMIC DNA]</scope>
    <source>
        <strain evidence="4 5">CGMCC 1.9156</strain>
    </source>
</reference>
<dbReference type="InterPro" id="IPR050956">
    <property type="entry name" value="2C_system_His_kinase"/>
</dbReference>
<dbReference type="CDD" id="cd17546">
    <property type="entry name" value="REC_hyHK_CKI1_RcsC-like"/>
    <property type="match status" value="1"/>
</dbReference>
<dbReference type="AlphaFoldDB" id="A0A1I2FLP9"/>
<keyword evidence="5" id="KW-1185">Reference proteome</keyword>
<dbReference type="EMBL" id="FONW01000002">
    <property type="protein sequence ID" value="SFF05341.1"/>
    <property type="molecule type" value="Genomic_DNA"/>
</dbReference>
<dbReference type="Pfam" id="PF00072">
    <property type="entry name" value="Response_reg"/>
    <property type="match status" value="1"/>
</dbReference>
<evidence type="ECO:0000256" key="2">
    <source>
        <dbReference type="PROSITE-ProRule" id="PRU00169"/>
    </source>
</evidence>
<dbReference type="PROSITE" id="PS50110">
    <property type="entry name" value="RESPONSE_REGULATORY"/>
    <property type="match status" value="1"/>
</dbReference>
<keyword evidence="1 2" id="KW-0597">Phosphoprotein</keyword>
<evidence type="ECO:0000313" key="4">
    <source>
        <dbReference type="EMBL" id="SFF05341.1"/>
    </source>
</evidence>
<accession>A0A1I2FLP9</accession>
<dbReference type="InterPro" id="IPR001789">
    <property type="entry name" value="Sig_transdc_resp-reg_receiver"/>
</dbReference>
<dbReference type="GO" id="GO:0000160">
    <property type="term" value="P:phosphorelay signal transduction system"/>
    <property type="evidence" value="ECO:0007669"/>
    <property type="project" value="InterPro"/>
</dbReference>
<feature type="domain" description="Response regulatory" evidence="3">
    <location>
        <begin position="3"/>
        <end position="120"/>
    </location>
</feature>
<dbReference type="InterPro" id="IPR011006">
    <property type="entry name" value="CheY-like_superfamily"/>
</dbReference>
<dbReference type="PANTHER" id="PTHR43719:SF28">
    <property type="entry name" value="PEROXIDE STRESS-ACTIVATED HISTIDINE KINASE MAK1-RELATED"/>
    <property type="match status" value="1"/>
</dbReference>
<organism evidence="4 5">
    <name type="scientific">Sunxiuqinia elliptica</name>
    <dbReference type="NCBI Taxonomy" id="655355"/>
    <lineage>
        <taxon>Bacteria</taxon>
        <taxon>Pseudomonadati</taxon>
        <taxon>Bacteroidota</taxon>
        <taxon>Bacteroidia</taxon>
        <taxon>Marinilabiliales</taxon>
        <taxon>Prolixibacteraceae</taxon>
        <taxon>Sunxiuqinia</taxon>
    </lineage>
</organism>
<dbReference type="SUPFAM" id="SSF52172">
    <property type="entry name" value="CheY-like"/>
    <property type="match status" value="1"/>
</dbReference>
<evidence type="ECO:0000256" key="1">
    <source>
        <dbReference type="ARBA" id="ARBA00022553"/>
    </source>
</evidence>